<keyword evidence="2" id="KW-1185">Reference proteome</keyword>
<accession>A0A9N7UEA3</accession>
<protein>
    <submittedName>
        <fullName evidence="1">Uncharacterized protein</fullName>
    </submittedName>
</protein>
<comment type="caution">
    <text evidence="1">The sequence shown here is derived from an EMBL/GenBank/DDBJ whole genome shotgun (WGS) entry which is preliminary data.</text>
</comment>
<dbReference type="AlphaFoldDB" id="A0A9N7UEA3"/>
<reference evidence="1" key="1">
    <citation type="submission" date="2020-03" db="EMBL/GenBank/DDBJ databases">
        <authorList>
            <person name="Weist P."/>
        </authorList>
    </citation>
    <scope>NUCLEOTIDE SEQUENCE</scope>
</reference>
<organism evidence="1 2">
    <name type="scientific">Pleuronectes platessa</name>
    <name type="common">European plaice</name>
    <dbReference type="NCBI Taxonomy" id="8262"/>
    <lineage>
        <taxon>Eukaryota</taxon>
        <taxon>Metazoa</taxon>
        <taxon>Chordata</taxon>
        <taxon>Craniata</taxon>
        <taxon>Vertebrata</taxon>
        <taxon>Euteleostomi</taxon>
        <taxon>Actinopterygii</taxon>
        <taxon>Neopterygii</taxon>
        <taxon>Teleostei</taxon>
        <taxon>Neoteleostei</taxon>
        <taxon>Acanthomorphata</taxon>
        <taxon>Carangaria</taxon>
        <taxon>Pleuronectiformes</taxon>
        <taxon>Pleuronectoidei</taxon>
        <taxon>Pleuronectidae</taxon>
        <taxon>Pleuronectes</taxon>
    </lineage>
</organism>
<evidence type="ECO:0000313" key="2">
    <source>
        <dbReference type="Proteomes" id="UP001153269"/>
    </source>
</evidence>
<dbReference type="EMBL" id="CADEAL010001101">
    <property type="protein sequence ID" value="CAB1428922.1"/>
    <property type="molecule type" value="Genomic_DNA"/>
</dbReference>
<proteinExistence type="predicted"/>
<sequence length="267" mass="29534">MFSETNLGRVSLYPLLCFEEGLVTRPAQPSSPDLCLHLLPLTPVPGYKIHLTGLDPSSLGRQMEALFFSKPSKLSTNQVTVNLGSGAGPRLNHTPADIYLVNPSPSPHPSSSFPHLSSLYPFLLYHYPSPFIHLTSSLYPSFPRPFIFSSHIHPCSFPGFSPHPFILPPSSPTFIPTHITLSLIPTHILSSSLPSVPHPSHRIQFATTASQSETQRGWASGGDTYRVTLRFIMASLLHTLICQLRARQTRCEAHSWSSDWQQDTTDS</sequence>
<name>A0A9N7UEA3_PLEPL</name>
<evidence type="ECO:0000313" key="1">
    <source>
        <dbReference type="EMBL" id="CAB1428922.1"/>
    </source>
</evidence>
<dbReference type="Proteomes" id="UP001153269">
    <property type="component" value="Unassembled WGS sequence"/>
</dbReference>
<gene>
    <name evidence="1" type="ORF">PLEPLA_LOCUS16897</name>
</gene>